<dbReference type="EMBL" id="JASBWU010000030">
    <property type="protein sequence ID" value="KAJ9111469.1"/>
    <property type="molecule type" value="Genomic_DNA"/>
</dbReference>
<gene>
    <name evidence="1" type="ORF">QFC22_006496</name>
</gene>
<evidence type="ECO:0000313" key="1">
    <source>
        <dbReference type="EMBL" id="KAJ9111469.1"/>
    </source>
</evidence>
<keyword evidence="2" id="KW-1185">Reference proteome</keyword>
<name>A0ACC2WJS4_9TREE</name>
<protein>
    <submittedName>
        <fullName evidence="1">Uncharacterized protein</fullName>
    </submittedName>
</protein>
<proteinExistence type="predicted"/>
<sequence>MSTHHWNGILPSALEAVGNTPLIALDRLAESEGIKCRVLAKVEFLSVGGSVKDRIAKRMVEQAETDGRLTPGHSVIIEPTSGNTGIGLALVSALKGYRCIIVMPEKMSREKEATIRALGAEVVRTPTEAAWDSEESHIGGRKVVDFSESVARDSVALGEKQGGYIEKRKQTRAIGRLTALTVAKRVCAYAMISVSNVFGSSKPPEGGNSDHAPSGDWVPAFTCHELEGAFPLSGGVAKKLRDSIPGGIILDQYVNENNPLAHYHGTYQEIKHSIETSDLKRKRISALVAGAGTGGTITGLSKALRADQAEQASSKSDANGEQKDDARAVVVAVDPVGSLLGGGSVGPYQVEGIGYDFVPEVLDPNKPNIDCWIKTNDDEAFAMTHRVIRTEGLLIGGSSGAALAGAFKFLRDTPAGRDIAMNEDANVVVVLPDGIRNYISKDWFLEGALRAPTSNLAHEIAHVLNRDITPISAVKQNGSHHANGNGNPVAHEHEGIVYVDQIKTCEGEPSGETQKGAKVTTS</sequence>
<evidence type="ECO:0000313" key="2">
    <source>
        <dbReference type="Proteomes" id="UP001243375"/>
    </source>
</evidence>
<comment type="caution">
    <text evidence="1">The sequence shown here is derived from an EMBL/GenBank/DDBJ whole genome shotgun (WGS) entry which is preliminary data.</text>
</comment>
<reference evidence="1" key="1">
    <citation type="submission" date="2023-04" db="EMBL/GenBank/DDBJ databases">
        <title>Draft Genome sequencing of Naganishia species isolated from polar environments using Oxford Nanopore Technology.</title>
        <authorList>
            <person name="Leo P."/>
            <person name="Venkateswaran K."/>
        </authorList>
    </citation>
    <scope>NUCLEOTIDE SEQUENCE</scope>
    <source>
        <strain evidence="1">MNA-CCFEE 5425</strain>
    </source>
</reference>
<accession>A0ACC2WJS4</accession>
<dbReference type="Proteomes" id="UP001243375">
    <property type="component" value="Unassembled WGS sequence"/>
</dbReference>
<organism evidence="1 2">
    <name type="scientific">Naganishia vaughanmartiniae</name>
    <dbReference type="NCBI Taxonomy" id="1424756"/>
    <lineage>
        <taxon>Eukaryota</taxon>
        <taxon>Fungi</taxon>
        <taxon>Dikarya</taxon>
        <taxon>Basidiomycota</taxon>
        <taxon>Agaricomycotina</taxon>
        <taxon>Tremellomycetes</taxon>
        <taxon>Filobasidiales</taxon>
        <taxon>Filobasidiaceae</taxon>
        <taxon>Naganishia</taxon>
    </lineage>
</organism>